<feature type="domain" description="16S/18S rRNA aminocarboxypropyltransferase Tsr3 C-terminal" evidence="8">
    <location>
        <begin position="52"/>
        <end position="178"/>
    </location>
</feature>
<dbReference type="PANTHER" id="PTHR20426:SF0">
    <property type="entry name" value="18S RRNA AMINOCARBOXYPROPYLTRANSFERASE"/>
    <property type="match status" value="1"/>
</dbReference>
<keyword evidence="4 6" id="KW-0808">Transferase</keyword>
<protein>
    <recommendedName>
        <fullName evidence="6">18S rRNA aminocarboxypropyltransferase</fullName>
        <ecNumber evidence="6">2.5.1.157</ecNumber>
    </recommendedName>
</protein>
<dbReference type="AlphaFoldDB" id="A0AAV5RND0"/>
<gene>
    <name evidence="6" type="primary">TSR3</name>
    <name evidence="10" type="ORF">DASB73_031290</name>
</gene>
<sequence>MRPKYEPKKSNFPAKMAMWDFNHCDPKRCSGKKLERLGYIRGLKVGQKFSGLVVSPNGKVPVSMADADIVESFGAAVVECSWARLDEIPFSKIGGRHLRLLPFLYAANQTNFGKPWRLNCVEALAACFALTGHFDWAALILEKFSWGHVFLELNADLLEAYSECPDVESLKKVEAEFLHRVEMGETVANFGGFEDEEEEEEEEGAEEDEEEEDEIPINALVIGTGEVKEIESELTEESEEEYDEYGI</sequence>
<feature type="binding site" evidence="6">
    <location>
        <position position="30"/>
    </location>
    <ligand>
        <name>S-adenosyl-L-methionine</name>
        <dbReference type="ChEBI" id="CHEBI:59789"/>
    </ligand>
</feature>
<keyword evidence="1 6" id="KW-0963">Cytoplasm</keyword>
<feature type="domain" description="RNase L inhibitor RLI-like possible metal-binding" evidence="9">
    <location>
        <begin position="15"/>
        <end position="48"/>
    </location>
</feature>
<dbReference type="HAMAP" id="MF_01116">
    <property type="entry name" value="TSR3"/>
    <property type="match status" value="1"/>
</dbReference>
<proteinExistence type="inferred from homology"/>
<evidence type="ECO:0000256" key="5">
    <source>
        <dbReference type="ARBA" id="ARBA00022691"/>
    </source>
</evidence>
<name>A0AAV5RND0_STABA</name>
<comment type="function">
    <text evidence="6">Aminocarboxypropyltransferase that catalyzes the aminocarboxypropyl transfer on pseudouridine at position 1191 (Psi1191) in 18S rRNA. It constitutes the last step in biosynthesis of the hypermodified N1-methyl-N3-(3-amino-3-carboxypropyl) pseudouridine (m1acp3-Psi) conserved in eukaryotic 18S rRNA.</text>
</comment>
<feature type="compositionally biased region" description="Acidic residues" evidence="7">
    <location>
        <begin position="232"/>
        <end position="247"/>
    </location>
</feature>
<dbReference type="PANTHER" id="PTHR20426">
    <property type="entry name" value="RIBOSOME BIOGENESIS PROTEIN TSR3 HOMOLOG"/>
    <property type="match status" value="1"/>
</dbReference>
<dbReference type="Proteomes" id="UP001362899">
    <property type="component" value="Unassembled WGS sequence"/>
</dbReference>
<evidence type="ECO:0000256" key="7">
    <source>
        <dbReference type="SAM" id="MobiDB-lite"/>
    </source>
</evidence>
<dbReference type="InterPro" id="IPR022968">
    <property type="entry name" value="Tsr3-like"/>
</dbReference>
<accession>A0AAV5RND0</accession>
<comment type="similarity">
    <text evidence="6">Belongs to the TDD superfamily. TSR3 family.</text>
</comment>
<evidence type="ECO:0000313" key="10">
    <source>
        <dbReference type="EMBL" id="GMM52166.1"/>
    </source>
</evidence>
<evidence type="ECO:0000313" key="11">
    <source>
        <dbReference type="Proteomes" id="UP001362899"/>
    </source>
</evidence>
<feature type="binding site" evidence="6">
    <location>
        <position position="78"/>
    </location>
    <ligand>
        <name>S-adenosyl-L-methionine</name>
        <dbReference type="ChEBI" id="CHEBI:59789"/>
    </ligand>
</feature>
<evidence type="ECO:0000256" key="6">
    <source>
        <dbReference type="HAMAP-Rule" id="MF_03146"/>
    </source>
</evidence>
<keyword evidence="3 6" id="KW-0698">rRNA processing</keyword>
<dbReference type="InterPro" id="IPR007177">
    <property type="entry name" value="Tsr3_C"/>
</dbReference>
<evidence type="ECO:0000256" key="1">
    <source>
        <dbReference type="ARBA" id="ARBA00022490"/>
    </source>
</evidence>
<dbReference type="EMBL" id="BTGC01000008">
    <property type="protein sequence ID" value="GMM52166.1"/>
    <property type="molecule type" value="Genomic_DNA"/>
</dbReference>
<keyword evidence="6" id="KW-0539">Nucleus</keyword>
<evidence type="ECO:0000256" key="3">
    <source>
        <dbReference type="ARBA" id="ARBA00022552"/>
    </source>
</evidence>
<keyword evidence="11" id="KW-1185">Reference proteome</keyword>
<dbReference type="EC" id="2.5.1.157" evidence="6"/>
<comment type="catalytic activity">
    <reaction evidence="6">
        <text>an N(1)-methylpseudouridine in rRNA + S-adenosyl-L-methionine = N(1)-methyl-N(3)-[(3S)-3-amino-3-carboxypropyl]pseudouridine in rRNA + S-methyl-5'-thioadenosine + H(+)</text>
        <dbReference type="Rhea" id="RHEA:63296"/>
        <dbReference type="Rhea" id="RHEA-COMP:11634"/>
        <dbReference type="Rhea" id="RHEA-COMP:16310"/>
        <dbReference type="ChEBI" id="CHEBI:15378"/>
        <dbReference type="ChEBI" id="CHEBI:17509"/>
        <dbReference type="ChEBI" id="CHEBI:59789"/>
        <dbReference type="ChEBI" id="CHEBI:74890"/>
        <dbReference type="ChEBI" id="CHEBI:146234"/>
        <dbReference type="EC" id="2.5.1.157"/>
    </reaction>
</comment>
<comment type="subcellular location">
    <subcellularLocation>
        <location evidence="6">Cytoplasm</location>
    </subcellularLocation>
    <subcellularLocation>
        <location evidence="6">Nucleus</location>
    </subcellularLocation>
</comment>
<dbReference type="Pfam" id="PF04034">
    <property type="entry name" value="Ribo_biogen_C"/>
    <property type="match status" value="1"/>
</dbReference>
<feature type="region of interest" description="Disordered" evidence="7">
    <location>
        <begin position="189"/>
        <end position="247"/>
    </location>
</feature>
<reference evidence="10 11" key="1">
    <citation type="journal article" date="2023" name="Elife">
        <title>Identification of key yeast species and microbe-microbe interactions impacting larval growth of Drosophila in the wild.</title>
        <authorList>
            <person name="Mure A."/>
            <person name="Sugiura Y."/>
            <person name="Maeda R."/>
            <person name="Honda K."/>
            <person name="Sakurai N."/>
            <person name="Takahashi Y."/>
            <person name="Watada M."/>
            <person name="Katoh T."/>
            <person name="Gotoh A."/>
            <person name="Gotoh Y."/>
            <person name="Taniguchi I."/>
            <person name="Nakamura K."/>
            <person name="Hayashi T."/>
            <person name="Katayama T."/>
            <person name="Uemura T."/>
            <person name="Hattori Y."/>
        </authorList>
    </citation>
    <scope>NUCLEOTIDE SEQUENCE [LARGE SCALE GENOMIC DNA]</scope>
    <source>
        <strain evidence="10 11">SB-73</strain>
    </source>
</reference>
<dbReference type="Pfam" id="PF04068">
    <property type="entry name" value="Fer4_RLI"/>
    <property type="match status" value="1"/>
</dbReference>
<evidence type="ECO:0000256" key="4">
    <source>
        <dbReference type="ARBA" id="ARBA00022679"/>
    </source>
</evidence>
<feature type="binding site" evidence="6">
    <location>
        <position position="101"/>
    </location>
    <ligand>
        <name>S-adenosyl-L-methionine</name>
        <dbReference type="ChEBI" id="CHEBI:59789"/>
    </ligand>
</feature>
<organism evidence="10 11">
    <name type="scientific">Starmerella bacillaris</name>
    <name type="common">Yeast</name>
    <name type="synonym">Candida zemplinina</name>
    <dbReference type="NCBI Taxonomy" id="1247836"/>
    <lineage>
        <taxon>Eukaryota</taxon>
        <taxon>Fungi</taxon>
        <taxon>Dikarya</taxon>
        <taxon>Ascomycota</taxon>
        <taxon>Saccharomycotina</taxon>
        <taxon>Dipodascomycetes</taxon>
        <taxon>Dipodascales</taxon>
        <taxon>Trichomonascaceae</taxon>
        <taxon>Starmerella</taxon>
    </lineage>
</organism>
<dbReference type="GO" id="GO:0000455">
    <property type="term" value="P:enzyme-directed rRNA pseudouridine synthesis"/>
    <property type="evidence" value="ECO:0007669"/>
    <property type="project" value="UniProtKB-UniRule"/>
</dbReference>
<dbReference type="GO" id="GO:0030490">
    <property type="term" value="P:maturation of SSU-rRNA"/>
    <property type="evidence" value="ECO:0007669"/>
    <property type="project" value="TreeGrafter"/>
</dbReference>
<evidence type="ECO:0000259" key="9">
    <source>
        <dbReference type="Pfam" id="PF04068"/>
    </source>
</evidence>
<evidence type="ECO:0000256" key="2">
    <source>
        <dbReference type="ARBA" id="ARBA00022517"/>
    </source>
</evidence>
<dbReference type="GO" id="GO:0005634">
    <property type="term" value="C:nucleus"/>
    <property type="evidence" value="ECO:0007669"/>
    <property type="project" value="UniProtKB-SubCell"/>
</dbReference>
<comment type="caution">
    <text evidence="10">The sequence shown here is derived from an EMBL/GenBank/DDBJ whole genome shotgun (WGS) entry which is preliminary data.</text>
</comment>
<keyword evidence="2 6" id="KW-0690">Ribosome biogenesis</keyword>
<dbReference type="GO" id="GO:0005737">
    <property type="term" value="C:cytoplasm"/>
    <property type="evidence" value="ECO:0007669"/>
    <property type="project" value="UniProtKB-SubCell"/>
</dbReference>
<keyword evidence="5 6" id="KW-0949">S-adenosyl-L-methionine</keyword>
<dbReference type="GO" id="GO:0106388">
    <property type="term" value="F:rRNA small subunit aminocarboxypropyltransferase activity"/>
    <property type="evidence" value="ECO:0007669"/>
    <property type="project" value="UniProtKB-EC"/>
</dbReference>
<dbReference type="InterPro" id="IPR007209">
    <property type="entry name" value="RNaseL-inhib-like_metal-bd_dom"/>
</dbReference>
<comment type="catalytic activity">
    <reaction evidence="6">
        <text>N(1)-methylpseudouridine(1191) in yeast 18S rRNA + S-adenosyl-L-methionine = N(1)-methyl-N(3)-[(3S)-3-amino-3-carboxypropyl]pseudouridine(1191) in yeast 18S rRNA + S-methyl-5'-thioadenosine + H(+)</text>
        <dbReference type="Rhea" id="RHEA:63300"/>
        <dbReference type="Rhea" id="RHEA-COMP:13852"/>
        <dbReference type="Rhea" id="RHEA-COMP:16309"/>
        <dbReference type="ChEBI" id="CHEBI:15378"/>
        <dbReference type="ChEBI" id="CHEBI:17509"/>
        <dbReference type="ChEBI" id="CHEBI:59789"/>
        <dbReference type="ChEBI" id="CHEBI:74890"/>
        <dbReference type="ChEBI" id="CHEBI:146234"/>
    </reaction>
</comment>
<dbReference type="GO" id="GO:1904047">
    <property type="term" value="F:S-adenosyl-L-methionine binding"/>
    <property type="evidence" value="ECO:0007669"/>
    <property type="project" value="UniProtKB-UniRule"/>
</dbReference>
<feature type="binding site" evidence="6">
    <location>
        <position position="116"/>
    </location>
    <ligand>
        <name>S-adenosyl-L-methionine</name>
        <dbReference type="ChEBI" id="CHEBI:59789"/>
    </ligand>
</feature>
<evidence type="ECO:0000259" key="8">
    <source>
        <dbReference type="Pfam" id="PF04034"/>
    </source>
</evidence>
<feature type="compositionally biased region" description="Acidic residues" evidence="7">
    <location>
        <begin position="193"/>
        <end position="215"/>
    </location>
</feature>